<evidence type="ECO:0000256" key="2">
    <source>
        <dbReference type="ARBA" id="ARBA00007242"/>
    </source>
</evidence>
<evidence type="ECO:0000256" key="8">
    <source>
        <dbReference type="SAM" id="SignalP"/>
    </source>
</evidence>
<keyword evidence="5" id="KW-0675">Receptor</keyword>
<evidence type="ECO:0000313" key="9">
    <source>
        <dbReference type="EMBL" id="KAK6630547.1"/>
    </source>
</evidence>
<feature type="chain" id="PRO_5042978627" evidence="8">
    <location>
        <begin position="30"/>
        <end position="318"/>
    </location>
</feature>
<dbReference type="GO" id="GO:0005886">
    <property type="term" value="C:plasma membrane"/>
    <property type="evidence" value="ECO:0007669"/>
    <property type="project" value="UniProtKB-SubCell"/>
</dbReference>
<dbReference type="GO" id="GO:0004930">
    <property type="term" value="F:G protein-coupled receptor activity"/>
    <property type="evidence" value="ECO:0007669"/>
    <property type="project" value="UniProtKB-KW"/>
</dbReference>
<name>A0AAN8PGP0_POLSC</name>
<evidence type="ECO:0000256" key="4">
    <source>
        <dbReference type="ARBA" id="ARBA00023040"/>
    </source>
</evidence>
<dbReference type="Proteomes" id="UP001372834">
    <property type="component" value="Unassembled WGS sequence"/>
</dbReference>
<dbReference type="InterPro" id="IPR043458">
    <property type="entry name" value="GPR158/179"/>
</dbReference>
<comment type="similarity">
    <text evidence="2">Belongs to the G-protein coupled receptor 3 family.</text>
</comment>
<dbReference type="PANTHER" id="PTHR32546:SF29">
    <property type="entry name" value="G-PROTEIN COUPLED RECEPTORS FAMILY 3 PROFILE DOMAIN-CONTAINING PROTEIN"/>
    <property type="match status" value="1"/>
</dbReference>
<evidence type="ECO:0000313" key="10">
    <source>
        <dbReference type="Proteomes" id="UP001372834"/>
    </source>
</evidence>
<evidence type="ECO:0000256" key="6">
    <source>
        <dbReference type="ARBA" id="ARBA00023180"/>
    </source>
</evidence>
<evidence type="ECO:0000256" key="7">
    <source>
        <dbReference type="ARBA" id="ARBA00023224"/>
    </source>
</evidence>
<dbReference type="AlphaFoldDB" id="A0AAN8PGP0"/>
<keyword evidence="3" id="KW-1003">Cell membrane</keyword>
<proteinExistence type="inferred from homology"/>
<keyword evidence="3" id="KW-0472">Membrane</keyword>
<dbReference type="Gene3D" id="3.30.450.20">
    <property type="entry name" value="PAS domain"/>
    <property type="match status" value="1"/>
</dbReference>
<feature type="signal peptide" evidence="8">
    <location>
        <begin position="1"/>
        <end position="29"/>
    </location>
</feature>
<comment type="subcellular location">
    <subcellularLocation>
        <location evidence="1">Cell membrane</location>
        <topology evidence="1">Multi-pass membrane protein</topology>
    </subcellularLocation>
</comment>
<comment type="caution">
    <text evidence="9">The sequence shown here is derived from an EMBL/GenBank/DDBJ whole genome shotgun (WGS) entry which is preliminary data.</text>
</comment>
<evidence type="ECO:0000256" key="5">
    <source>
        <dbReference type="ARBA" id="ARBA00023170"/>
    </source>
</evidence>
<protein>
    <submittedName>
        <fullName evidence="9">Uncharacterized protein</fullName>
    </submittedName>
</protein>
<organism evidence="9 10">
    <name type="scientific">Polyplax serrata</name>
    <name type="common">Common mouse louse</name>
    <dbReference type="NCBI Taxonomy" id="468196"/>
    <lineage>
        <taxon>Eukaryota</taxon>
        <taxon>Metazoa</taxon>
        <taxon>Ecdysozoa</taxon>
        <taxon>Arthropoda</taxon>
        <taxon>Hexapoda</taxon>
        <taxon>Insecta</taxon>
        <taxon>Pterygota</taxon>
        <taxon>Neoptera</taxon>
        <taxon>Paraneoptera</taxon>
        <taxon>Psocodea</taxon>
        <taxon>Troctomorpha</taxon>
        <taxon>Phthiraptera</taxon>
        <taxon>Anoplura</taxon>
        <taxon>Polyplacidae</taxon>
        <taxon>Polyplax</taxon>
    </lineage>
</organism>
<accession>A0AAN8PGP0</accession>
<dbReference type="PANTHER" id="PTHR32546">
    <property type="entry name" value="G-PROTEIN COUPLED RECEPTOR 158-RELATED"/>
    <property type="match status" value="1"/>
</dbReference>
<sequence length="318" mass="36583">MVNSKHGNCRSTVINLILLASWMIQEGCSSSIGSIRHRKSRTNIPRAVTYNSALQYMGKFNEEEVDNTLLPIVSMESHRHGNLVKNVSVVLDEEIAADDYEGSSFIKTESQIDDIYKIKFERNKGIRSEKKDSSEEKLPFEVDIVTKFLRIVETQHLLGENCTAGTDLNLGEGVVDRYAQERFRVEADVAVNRANMLTRLWKYADPDVLNSEYLLHASVVGMVEFDDDIFAGGNCYDEYQYKDYWLFCPYAFRLPDGPILTKNLAIEYKYITNSSEWFFIARKSAERIIKNHDQLKKGNLSHPYFHLHCTPFTFVFSL</sequence>
<reference evidence="9 10" key="1">
    <citation type="submission" date="2023-10" db="EMBL/GenBank/DDBJ databases">
        <title>Genomes of two closely related lineages of the louse Polyplax serrata with different host specificities.</title>
        <authorList>
            <person name="Martinu J."/>
            <person name="Tarabai H."/>
            <person name="Stefka J."/>
            <person name="Hypsa V."/>
        </authorList>
    </citation>
    <scope>NUCLEOTIDE SEQUENCE [LARGE SCALE GENOMIC DNA]</scope>
    <source>
        <strain evidence="9">HR10_N</strain>
    </source>
</reference>
<evidence type="ECO:0000256" key="1">
    <source>
        <dbReference type="ARBA" id="ARBA00004651"/>
    </source>
</evidence>
<keyword evidence="4" id="KW-0297">G-protein coupled receptor</keyword>
<evidence type="ECO:0000256" key="3">
    <source>
        <dbReference type="ARBA" id="ARBA00022475"/>
    </source>
</evidence>
<keyword evidence="8" id="KW-0732">Signal</keyword>
<gene>
    <name evidence="9" type="ORF">RUM43_014532</name>
</gene>
<dbReference type="EMBL" id="JAWJWE010000010">
    <property type="protein sequence ID" value="KAK6630547.1"/>
    <property type="molecule type" value="Genomic_DNA"/>
</dbReference>
<keyword evidence="6" id="KW-0325">Glycoprotein</keyword>
<keyword evidence="7" id="KW-0807">Transducer</keyword>